<dbReference type="EMBL" id="BRPK01000010">
    <property type="protein sequence ID" value="GLB41970.1"/>
    <property type="molecule type" value="Genomic_DNA"/>
</dbReference>
<dbReference type="InterPro" id="IPR020843">
    <property type="entry name" value="ER"/>
</dbReference>
<dbReference type="CDD" id="cd08290">
    <property type="entry name" value="ETR"/>
    <property type="match status" value="1"/>
</dbReference>
<evidence type="ECO:0000313" key="15">
    <source>
        <dbReference type="Proteomes" id="UP001063166"/>
    </source>
</evidence>
<dbReference type="EC" id="1.3.1.104" evidence="11"/>
<dbReference type="InterPro" id="IPR051034">
    <property type="entry name" value="Mito_Enoyl-ACP_Reductase"/>
</dbReference>
<evidence type="ECO:0000313" key="14">
    <source>
        <dbReference type="EMBL" id="GLB41970.1"/>
    </source>
</evidence>
<sequence length="379" mass="41567">MPFFPTKRLLAQFTNRAVVYAQHGDPTKVLSVLSYGPLPSPPSNTVNVRFILSPVNPADINVIEGVYPTKPKPDTSLRSSALGSSDQPAYVAGNEGLAEVTEVGNGVSGLEKKDWVIMTKPQLGTWCSSRNVGAHDVLKVPRAPGLSEVHAATMTVNPPTAYNMLQEFVPLKEGDWVMQNGANSAVGQAVIQIAASRGLKTLNFVRPRDDLADLVKQLEALGATKVLTYDALADKSLRKELKTWTGGRDIRLALNCVGGQETTLMTRLLGSDAYLVSYGAMSKQPLSLPTSLFIFKNLTARGFWQSRWYLEKSRDEQRRLMNVLVNLMSQGKLKEPMHEIISISAKESDEEATQKVRDVIAKSYSGRQGKKALLRINVE</sequence>
<evidence type="ECO:0000256" key="11">
    <source>
        <dbReference type="ARBA" id="ARBA00038963"/>
    </source>
</evidence>
<comment type="similarity">
    <text evidence="2">Belongs to the zinc-containing alcohol dehydrogenase family. Quinone oxidoreductase subfamily.</text>
</comment>
<dbReference type="InterPro" id="IPR036291">
    <property type="entry name" value="NAD(P)-bd_dom_sf"/>
</dbReference>
<dbReference type="PANTHER" id="PTHR43981:SF2">
    <property type="entry name" value="ENOYL-[ACYL-CARRIER-PROTEIN] REDUCTASE, MITOCHONDRIAL"/>
    <property type="match status" value="1"/>
</dbReference>
<keyword evidence="9" id="KW-0496">Mitochondrion</keyword>
<evidence type="ECO:0000256" key="1">
    <source>
        <dbReference type="ARBA" id="ARBA00004173"/>
    </source>
</evidence>
<organism evidence="14 15">
    <name type="scientific">Lyophyllum shimeji</name>
    <name type="common">Hon-shimeji</name>
    <name type="synonym">Tricholoma shimeji</name>
    <dbReference type="NCBI Taxonomy" id="47721"/>
    <lineage>
        <taxon>Eukaryota</taxon>
        <taxon>Fungi</taxon>
        <taxon>Dikarya</taxon>
        <taxon>Basidiomycota</taxon>
        <taxon>Agaricomycotina</taxon>
        <taxon>Agaricomycetes</taxon>
        <taxon>Agaricomycetidae</taxon>
        <taxon>Agaricales</taxon>
        <taxon>Tricholomatineae</taxon>
        <taxon>Lyophyllaceae</taxon>
        <taxon>Lyophyllum</taxon>
    </lineage>
</organism>
<keyword evidence="8" id="KW-0443">Lipid metabolism</keyword>
<evidence type="ECO:0000256" key="3">
    <source>
        <dbReference type="ARBA" id="ARBA00022516"/>
    </source>
</evidence>
<evidence type="ECO:0000256" key="6">
    <source>
        <dbReference type="ARBA" id="ARBA00022946"/>
    </source>
</evidence>
<evidence type="ECO:0000256" key="2">
    <source>
        <dbReference type="ARBA" id="ARBA00010371"/>
    </source>
</evidence>
<dbReference type="FunFam" id="3.40.50.720:FF:000112">
    <property type="entry name" value="Enoyl-[acyl-carrier-protein] reductase 1, mitochondrial"/>
    <property type="match status" value="1"/>
</dbReference>
<evidence type="ECO:0000256" key="10">
    <source>
        <dbReference type="ARBA" id="ARBA00023160"/>
    </source>
</evidence>
<keyword evidence="4" id="KW-0276">Fatty acid metabolism</keyword>
<dbReference type="SMART" id="SM00829">
    <property type="entry name" value="PKS_ER"/>
    <property type="match status" value="1"/>
</dbReference>
<dbReference type="AlphaFoldDB" id="A0A9P3PSI5"/>
<evidence type="ECO:0000259" key="13">
    <source>
        <dbReference type="SMART" id="SM00829"/>
    </source>
</evidence>
<evidence type="ECO:0000256" key="8">
    <source>
        <dbReference type="ARBA" id="ARBA00023098"/>
    </source>
</evidence>
<protein>
    <recommendedName>
        <fullName evidence="11">enoyl-[acyl-carrier-protein] reductase</fullName>
        <ecNumber evidence="11">1.3.1.104</ecNumber>
    </recommendedName>
</protein>
<dbReference type="SUPFAM" id="SSF50129">
    <property type="entry name" value="GroES-like"/>
    <property type="match status" value="1"/>
</dbReference>
<dbReference type="Gene3D" id="3.90.180.10">
    <property type="entry name" value="Medium-chain alcohol dehydrogenases, catalytic domain"/>
    <property type="match status" value="1"/>
</dbReference>
<name>A0A9P3PSI5_LYOSH</name>
<evidence type="ECO:0000256" key="7">
    <source>
        <dbReference type="ARBA" id="ARBA00023002"/>
    </source>
</evidence>
<keyword evidence="6" id="KW-0809">Transit peptide</keyword>
<evidence type="ECO:0000256" key="5">
    <source>
        <dbReference type="ARBA" id="ARBA00022857"/>
    </source>
</evidence>
<dbReference type="SUPFAM" id="SSF51735">
    <property type="entry name" value="NAD(P)-binding Rossmann-fold domains"/>
    <property type="match status" value="1"/>
</dbReference>
<proteinExistence type="inferred from homology"/>
<accession>A0A9P3PSI5</accession>
<reference evidence="14" key="1">
    <citation type="submission" date="2022-07" db="EMBL/GenBank/DDBJ databases">
        <title>The genome of Lyophyllum shimeji provides insight into the initial evolution of ectomycorrhizal fungal genome.</title>
        <authorList>
            <person name="Kobayashi Y."/>
            <person name="Shibata T."/>
            <person name="Hirakawa H."/>
            <person name="Shigenobu S."/>
            <person name="Nishiyama T."/>
            <person name="Yamada A."/>
            <person name="Hasebe M."/>
            <person name="Kawaguchi M."/>
        </authorList>
    </citation>
    <scope>NUCLEOTIDE SEQUENCE</scope>
    <source>
        <strain evidence="14">AT787</strain>
    </source>
</reference>
<evidence type="ECO:0000256" key="9">
    <source>
        <dbReference type="ARBA" id="ARBA00023128"/>
    </source>
</evidence>
<dbReference type="Proteomes" id="UP001063166">
    <property type="component" value="Unassembled WGS sequence"/>
</dbReference>
<dbReference type="PANTHER" id="PTHR43981">
    <property type="entry name" value="ENOYL-[ACYL-CARRIER-PROTEIN] REDUCTASE, MITOCHONDRIAL"/>
    <property type="match status" value="1"/>
</dbReference>
<comment type="caution">
    <text evidence="14">The sequence shown here is derived from an EMBL/GenBank/DDBJ whole genome shotgun (WGS) entry which is preliminary data.</text>
</comment>
<keyword evidence="3" id="KW-0444">Lipid biosynthesis</keyword>
<feature type="domain" description="Enoyl reductase (ER)" evidence="13">
    <location>
        <begin position="28"/>
        <end position="373"/>
    </location>
</feature>
<dbReference type="OrthoDB" id="7482721at2759"/>
<dbReference type="InterPro" id="IPR013149">
    <property type="entry name" value="ADH-like_C"/>
</dbReference>
<evidence type="ECO:0000256" key="12">
    <source>
        <dbReference type="ARBA" id="ARBA00048843"/>
    </source>
</evidence>
<evidence type="ECO:0000256" key="4">
    <source>
        <dbReference type="ARBA" id="ARBA00022832"/>
    </source>
</evidence>
<dbReference type="GO" id="GO:0141148">
    <property type="term" value="F:enoyl-[acyl-carrier-protein] reductase (NADPH) activity"/>
    <property type="evidence" value="ECO:0007669"/>
    <property type="project" value="UniProtKB-EC"/>
</dbReference>
<dbReference type="InterPro" id="IPR011032">
    <property type="entry name" value="GroES-like_sf"/>
</dbReference>
<keyword evidence="5" id="KW-0521">NADP</keyword>
<dbReference type="Pfam" id="PF00107">
    <property type="entry name" value="ADH_zinc_N"/>
    <property type="match status" value="1"/>
</dbReference>
<dbReference type="Gene3D" id="3.40.50.720">
    <property type="entry name" value="NAD(P)-binding Rossmann-like Domain"/>
    <property type="match status" value="1"/>
</dbReference>
<dbReference type="GO" id="GO:0006633">
    <property type="term" value="P:fatty acid biosynthetic process"/>
    <property type="evidence" value="ECO:0007669"/>
    <property type="project" value="UniProtKB-KW"/>
</dbReference>
<keyword evidence="7" id="KW-0560">Oxidoreductase</keyword>
<keyword evidence="10" id="KW-0275">Fatty acid biosynthesis</keyword>
<dbReference type="GO" id="GO:0005739">
    <property type="term" value="C:mitochondrion"/>
    <property type="evidence" value="ECO:0007669"/>
    <property type="project" value="UniProtKB-SubCell"/>
</dbReference>
<gene>
    <name evidence="14" type="ORF">LshimejAT787_1005700</name>
</gene>
<comment type="subcellular location">
    <subcellularLocation>
        <location evidence="1">Mitochondrion</location>
    </subcellularLocation>
</comment>
<keyword evidence="15" id="KW-1185">Reference proteome</keyword>
<comment type="catalytic activity">
    <reaction evidence="12">
        <text>a 2,3-saturated acyl-[ACP] + NADP(+) = a (2E)-enoyl-[ACP] + NADPH + H(+)</text>
        <dbReference type="Rhea" id="RHEA:22564"/>
        <dbReference type="Rhea" id="RHEA-COMP:9925"/>
        <dbReference type="Rhea" id="RHEA-COMP:9926"/>
        <dbReference type="ChEBI" id="CHEBI:15378"/>
        <dbReference type="ChEBI" id="CHEBI:57783"/>
        <dbReference type="ChEBI" id="CHEBI:58349"/>
        <dbReference type="ChEBI" id="CHEBI:78784"/>
        <dbReference type="ChEBI" id="CHEBI:78785"/>
        <dbReference type="EC" id="1.3.1.104"/>
    </reaction>
</comment>